<organism evidence="2 3">
    <name type="scientific">Hemibagrus wyckioides</name>
    <dbReference type="NCBI Taxonomy" id="337641"/>
    <lineage>
        <taxon>Eukaryota</taxon>
        <taxon>Metazoa</taxon>
        <taxon>Chordata</taxon>
        <taxon>Craniata</taxon>
        <taxon>Vertebrata</taxon>
        <taxon>Euteleostomi</taxon>
        <taxon>Actinopterygii</taxon>
        <taxon>Neopterygii</taxon>
        <taxon>Teleostei</taxon>
        <taxon>Ostariophysi</taxon>
        <taxon>Siluriformes</taxon>
        <taxon>Bagridae</taxon>
        <taxon>Hemibagrus</taxon>
    </lineage>
</organism>
<dbReference type="Proteomes" id="UP000824219">
    <property type="component" value="Linkage Group LG02"/>
</dbReference>
<keyword evidence="3" id="KW-1185">Reference proteome</keyword>
<dbReference type="AlphaFoldDB" id="A0A9D3P571"/>
<gene>
    <name evidence="2" type="ORF">KOW79_001464</name>
</gene>
<evidence type="ECO:0000313" key="3">
    <source>
        <dbReference type="Proteomes" id="UP000824219"/>
    </source>
</evidence>
<proteinExistence type="predicted"/>
<accession>A0A9D3P571</accession>
<dbReference type="EMBL" id="JAHKSW010000002">
    <property type="protein sequence ID" value="KAG7334868.1"/>
    <property type="molecule type" value="Genomic_DNA"/>
</dbReference>
<feature type="region of interest" description="Disordered" evidence="1">
    <location>
        <begin position="24"/>
        <end position="54"/>
    </location>
</feature>
<evidence type="ECO:0000313" key="2">
    <source>
        <dbReference type="EMBL" id="KAG7334868.1"/>
    </source>
</evidence>
<sequence length="85" mass="9452">MTTSVAWPRAASVTPYHHLRETRRGSGAYSFTPLRGQRTSWSCPRESERMNDGSIVRGPGIVVVTHNSNRMSALAPSQTEREIPL</sequence>
<name>A0A9D3P571_9TELE</name>
<comment type="caution">
    <text evidence="2">The sequence shown here is derived from an EMBL/GenBank/DDBJ whole genome shotgun (WGS) entry which is preliminary data.</text>
</comment>
<evidence type="ECO:0000256" key="1">
    <source>
        <dbReference type="SAM" id="MobiDB-lite"/>
    </source>
</evidence>
<reference evidence="2 3" key="1">
    <citation type="submission" date="2021-06" db="EMBL/GenBank/DDBJ databases">
        <title>Chromosome-level genome assembly of the red-tail catfish (Hemibagrus wyckioides).</title>
        <authorList>
            <person name="Shao F."/>
        </authorList>
    </citation>
    <scope>NUCLEOTIDE SEQUENCE [LARGE SCALE GENOMIC DNA]</scope>
    <source>
        <strain evidence="2">EC202008001</strain>
        <tissue evidence="2">Blood</tissue>
    </source>
</reference>
<protein>
    <submittedName>
        <fullName evidence="2">Uncharacterized protein</fullName>
    </submittedName>
</protein>